<dbReference type="InterPro" id="IPR009050">
    <property type="entry name" value="Globin-like_sf"/>
</dbReference>
<dbReference type="Pfam" id="PF11563">
    <property type="entry name" value="Protoglobin"/>
    <property type="match status" value="1"/>
</dbReference>
<dbReference type="SUPFAM" id="SSF46458">
    <property type="entry name" value="Globin-like"/>
    <property type="match status" value="1"/>
</dbReference>
<keyword evidence="1" id="KW-0808">Transferase</keyword>
<keyword evidence="1" id="KW-0418">Kinase</keyword>
<dbReference type="STRING" id="53408.A9C11_21905"/>
<evidence type="ECO:0000313" key="1">
    <source>
        <dbReference type="EMBL" id="ANI16459.1"/>
    </source>
</evidence>
<dbReference type="GO" id="GO:0019825">
    <property type="term" value="F:oxygen binding"/>
    <property type="evidence" value="ECO:0007669"/>
    <property type="project" value="InterPro"/>
</dbReference>
<dbReference type="RefSeq" id="WP_043270837.1">
    <property type="nucleotide sequence ID" value="NZ_BDGS01000001.1"/>
</dbReference>
<dbReference type="GO" id="GO:0020037">
    <property type="term" value="F:heme binding"/>
    <property type="evidence" value="ECO:0007669"/>
    <property type="project" value="InterPro"/>
</dbReference>
<dbReference type="InterPro" id="IPR044398">
    <property type="entry name" value="Globin-sensor_dom"/>
</dbReference>
<reference evidence="1 2" key="1">
    <citation type="submission" date="2016-05" db="EMBL/GenBank/DDBJ databases">
        <title>Genome Sequence of Pseudomonas citronellolis Strain SJTE-3, an Estrogens and Persistent Organic Pollutants degradation strain.</title>
        <authorList>
            <person name="Liang R."/>
        </authorList>
    </citation>
    <scope>NUCLEOTIDE SEQUENCE [LARGE SCALE GENOMIC DNA]</scope>
    <source>
        <strain evidence="1 2">SJTE-3</strain>
    </source>
</reference>
<dbReference type="AlphaFoldDB" id="A0A127MXE3"/>
<gene>
    <name evidence="1" type="ORF">A9C11_21905</name>
</gene>
<dbReference type="InterPro" id="IPR012292">
    <property type="entry name" value="Globin/Proto"/>
</dbReference>
<accession>A0A127MXE3</accession>
<evidence type="ECO:0000313" key="2">
    <source>
        <dbReference type="Proteomes" id="UP000077748"/>
    </source>
</evidence>
<dbReference type="KEGG" id="pcq:PcP3B5_43880"/>
<organism evidence="1 2">
    <name type="scientific">Pseudomonas citronellolis</name>
    <dbReference type="NCBI Taxonomy" id="53408"/>
    <lineage>
        <taxon>Bacteria</taxon>
        <taxon>Pseudomonadati</taxon>
        <taxon>Pseudomonadota</taxon>
        <taxon>Gammaproteobacteria</taxon>
        <taxon>Pseudomonadales</taxon>
        <taxon>Pseudomonadaceae</taxon>
        <taxon>Pseudomonas</taxon>
    </lineage>
</organism>
<dbReference type="EMBL" id="CP015878">
    <property type="protein sequence ID" value="ANI16459.1"/>
    <property type="molecule type" value="Genomic_DNA"/>
</dbReference>
<dbReference type="GO" id="GO:0016301">
    <property type="term" value="F:kinase activity"/>
    <property type="evidence" value="ECO:0007669"/>
    <property type="project" value="UniProtKB-KW"/>
</dbReference>
<proteinExistence type="predicted"/>
<dbReference type="Gene3D" id="1.10.490.10">
    <property type="entry name" value="Globins"/>
    <property type="match status" value="1"/>
</dbReference>
<sequence>MHADRLSWATKDAAIVHELIALLDLSDKECALLAGLAEQAKAISPALIEDFYQRLLSQEATREFITDQKRLGESLATWFCELFGGVYDDTYALKRLNIGLIHVRIGLPVRYPLVMLDLIARYGEEVAGQAGAEALTAFRKVLALDVATFNQAYENNQLQHLADLTGNERLARRLLSGG</sequence>
<dbReference type="GeneID" id="72997400"/>
<dbReference type="Proteomes" id="UP000077748">
    <property type="component" value="Chromosome"/>
</dbReference>
<name>A0A127MXE3_9PSED</name>
<protein>
    <submittedName>
        <fullName evidence="1">Globin-coupled histidine kinase</fullName>
    </submittedName>
</protein>